<evidence type="ECO:0000256" key="1">
    <source>
        <dbReference type="SAM" id="MobiDB-lite"/>
    </source>
</evidence>
<sequence>MAYHPQSNGMVERWHRSLKTVLRCRATTTREWTEALLTVLLGLRTSFKEDIKASAAELVLGTTLRISGEYFVSKETIGYPQMFVEKFKEYMKAIRLVPTAHHVRIKPFIYKDLDDSTHVFVRVDKSRSPLDQPYERSFPVITKINQSVFRINFKGTAQNINIDRLKSAFLEATQPELTPGPSEPADEQQQLPRLPKVTFAA</sequence>
<keyword evidence="3" id="KW-1185">Reference proteome</keyword>
<dbReference type="Proteomes" id="UP000036403">
    <property type="component" value="Unassembled WGS sequence"/>
</dbReference>
<gene>
    <name evidence="2" type="ORF">RF55_23634</name>
</gene>
<dbReference type="AlphaFoldDB" id="A0A0J7JWI3"/>
<dbReference type="STRING" id="67767.A0A0J7JWI3"/>
<evidence type="ECO:0000313" key="2">
    <source>
        <dbReference type="EMBL" id="KMQ82256.1"/>
    </source>
</evidence>
<accession>A0A0J7JWI3</accession>
<dbReference type="EMBL" id="LBMM01026970">
    <property type="protein sequence ID" value="KMQ82256.1"/>
    <property type="molecule type" value="Genomic_DNA"/>
</dbReference>
<reference evidence="2 3" key="1">
    <citation type="submission" date="2015-04" db="EMBL/GenBank/DDBJ databases">
        <title>Lasius niger genome sequencing.</title>
        <authorList>
            <person name="Konorov E.A."/>
            <person name="Nikitin M.A."/>
            <person name="Kirill M.V."/>
            <person name="Chang P."/>
        </authorList>
    </citation>
    <scope>NUCLEOTIDE SEQUENCE [LARGE SCALE GENOMIC DNA]</scope>
    <source>
        <tissue evidence="2">Whole</tissue>
    </source>
</reference>
<feature type="region of interest" description="Disordered" evidence="1">
    <location>
        <begin position="174"/>
        <end position="201"/>
    </location>
</feature>
<dbReference type="PANTHER" id="PTHR38681:SF1">
    <property type="entry name" value="RETROVIRUS-RELATED POL POLYPROTEIN FROM TRANSPOSON 412-LIKE PROTEIN"/>
    <property type="match status" value="1"/>
</dbReference>
<dbReference type="InterPro" id="IPR012337">
    <property type="entry name" value="RNaseH-like_sf"/>
</dbReference>
<evidence type="ECO:0000313" key="3">
    <source>
        <dbReference type="Proteomes" id="UP000036403"/>
    </source>
</evidence>
<dbReference type="GO" id="GO:0003676">
    <property type="term" value="F:nucleic acid binding"/>
    <property type="evidence" value="ECO:0007669"/>
    <property type="project" value="InterPro"/>
</dbReference>
<dbReference type="Gene3D" id="3.30.420.10">
    <property type="entry name" value="Ribonuclease H-like superfamily/Ribonuclease H"/>
    <property type="match status" value="1"/>
</dbReference>
<protein>
    <submittedName>
        <fullName evidence="2">Gag-pol protein</fullName>
    </submittedName>
</protein>
<name>A0A0J7JWI3_LASNI</name>
<dbReference type="OrthoDB" id="422540at2759"/>
<dbReference type="PaxDb" id="67767-A0A0J7JWI3"/>
<organism evidence="2 3">
    <name type="scientific">Lasius niger</name>
    <name type="common">Black garden ant</name>
    <dbReference type="NCBI Taxonomy" id="67767"/>
    <lineage>
        <taxon>Eukaryota</taxon>
        <taxon>Metazoa</taxon>
        <taxon>Ecdysozoa</taxon>
        <taxon>Arthropoda</taxon>
        <taxon>Hexapoda</taxon>
        <taxon>Insecta</taxon>
        <taxon>Pterygota</taxon>
        <taxon>Neoptera</taxon>
        <taxon>Endopterygota</taxon>
        <taxon>Hymenoptera</taxon>
        <taxon>Apocrita</taxon>
        <taxon>Aculeata</taxon>
        <taxon>Formicoidea</taxon>
        <taxon>Formicidae</taxon>
        <taxon>Formicinae</taxon>
        <taxon>Lasius</taxon>
        <taxon>Lasius</taxon>
    </lineage>
</organism>
<proteinExistence type="predicted"/>
<dbReference type="SUPFAM" id="SSF53098">
    <property type="entry name" value="Ribonuclease H-like"/>
    <property type="match status" value="1"/>
</dbReference>
<dbReference type="InterPro" id="IPR036397">
    <property type="entry name" value="RNaseH_sf"/>
</dbReference>
<comment type="caution">
    <text evidence="2">The sequence shown here is derived from an EMBL/GenBank/DDBJ whole genome shotgun (WGS) entry which is preliminary data.</text>
</comment>
<dbReference type="PANTHER" id="PTHR38681">
    <property type="entry name" value="RETROVIRUS-RELATED POL POLYPROTEIN FROM TRANSPOSON 412-LIKE PROTEIN-RELATED"/>
    <property type="match status" value="1"/>
</dbReference>